<feature type="domain" description="Transposase IS701-like DDE" evidence="1">
    <location>
        <begin position="51"/>
        <end position="265"/>
    </location>
</feature>
<dbReference type="EMBL" id="VOKX01000029">
    <property type="protein sequence ID" value="KAB7844421.1"/>
    <property type="molecule type" value="Genomic_DNA"/>
</dbReference>
<sequence length="432" mass="46114">MSGTATDLTAAHPATAAHLTAAVHPATVGRRAPAPGADAREPVFADLSASLFASLPRADQRRRGEAYLRGLLGARGRKSIRNIAAQTGGPAAEQSLHHFVAASPWDWGPVRRELAHYVARAALPQAWVVRPMTIPKVGDNSVGVERRFCPDARQVLNSQQAVGVWAAAPDLAVPVGWRLHLSGAWLDDPARRRQAGIPDSVTEESWGECAVKAFTGMTRGWGLPARPVVLDAREADTLAALPRLRAVGVPVLARVGGSLRLTLSEPTLPGRGGTFTAQHVMAAARDLRRPVLWRDGAPGAPRAARTALTAAVRVGLPVARAVPGAPVRRREMLLLGIGDGSDRAGRWPAELWLTDLLNVPPAALVRLTRLPARVDRDFHEIGDRVGLRDFAGRSFGGWHRHTTLASAAHAVVALARRPEAGEMGEARLERVS</sequence>
<comment type="caution">
    <text evidence="2">The sequence shown here is derived from an EMBL/GenBank/DDBJ whole genome shotgun (WGS) entry which is preliminary data.</text>
</comment>
<keyword evidence="3" id="KW-1185">Reference proteome</keyword>
<dbReference type="OrthoDB" id="3657225at2"/>
<protein>
    <submittedName>
        <fullName evidence="2">Transposase</fullName>
    </submittedName>
</protein>
<dbReference type="RefSeq" id="WP_152263939.1">
    <property type="nucleotide sequence ID" value="NZ_VOKX01000029.1"/>
</dbReference>
<accession>A0A5N5W8N7</accession>
<evidence type="ECO:0000259" key="1">
    <source>
        <dbReference type="Pfam" id="PF13546"/>
    </source>
</evidence>
<gene>
    <name evidence="2" type="ORF">FRZ00_16095</name>
</gene>
<reference evidence="2 3" key="1">
    <citation type="journal article" date="2019" name="Microb. Cell Fact.">
        <title>Exploring novel herbicidin analogues by transcriptional regulator overexpression and MS/MS molecular networking.</title>
        <authorList>
            <person name="Shi Y."/>
            <person name="Gu R."/>
            <person name="Li Y."/>
            <person name="Wang X."/>
            <person name="Ren W."/>
            <person name="Li X."/>
            <person name="Wang L."/>
            <person name="Xie Y."/>
            <person name="Hong B."/>
        </authorList>
    </citation>
    <scope>NUCLEOTIDE SEQUENCE [LARGE SCALE GENOMIC DNA]</scope>
    <source>
        <strain evidence="2 3">US-43</strain>
    </source>
</reference>
<name>A0A5N5W8N7_STRMB</name>
<dbReference type="PANTHER" id="PTHR33627">
    <property type="entry name" value="TRANSPOSASE"/>
    <property type="match status" value="1"/>
</dbReference>
<dbReference type="PANTHER" id="PTHR33627:SF1">
    <property type="entry name" value="TRANSPOSASE"/>
    <property type="match status" value="1"/>
</dbReference>
<evidence type="ECO:0000313" key="2">
    <source>
        <dbReference type="EMBL" id="KAB7844421.1"/>
    </source>
</evidence>
<dbReference type="InterPro" id="IPR038721">
    <property type="entry name" value="IS701-like_DDE_dom"/>
</dbReference>
<dbReference type="Proteomes" id="UP000327000">
    <property type="component" value="Unassembled WGS sequence"/>
</dbReference>
<dbReference type="AlphaFoldDB" id="A0A5N5W8N7"/>
<dbReference type="InterPro" id="IPR039365">
    <property type="entry name" value="IS701-like"/>
</dbReference>
<organism evidence="2 3">
    <name type="scientific">Streptomyces mobaraensis</name>
    <name type="common">Streptoverticillium mobaraense</name>
    <dbReference type="NCBI Taxonomy" id="35621"/>
    <lineage>
        <taxon>Bacteria</taxon>
        <taxon>Bacillati</taxon>
        <taxon>Actinomycetota</taxon>
        <taxon>Actinomycetes</taxon>
        <taxon>Kitasatosporales</taxon>
        <taxon>Streptomycetaceae</taxon>
        <taxon>Streptomyces</taxon>
    </lineage>
</organism>
<dbReference type="Pfam" id="PF13546">
    <property type="entry name" value="DDE_5"/>
    <property type="match status" value="1"/>
</dbReference>
<evidence type="ECO:0000313" key="3">
    <source>
        <dbReference type="Proteomes" id="UP000327000"/>
    </source>
</evidence>
<proteinExistence type="predicted"/>